<feature type="compositionally biased region" description="Polar residues" evidence="1">
    <location>
        <begin position="189"/>
        <end position="202"/>
    </location>
</feature>
<organism evidence="2 3">
    <name type="scientific">Lucilia cuprina</name>
    <name type="common">Green bottle fly</name>
    <name type="synonym">Australian sheep blowfly</name>
    <dbReference type="NCBI Taxonomy" id="7375"/>
    <lineage>
        <taxon>Eukaryota</taxon>
        <taxon>Metazoa</taxon>
        <taxon>Ecdysozoa</taxon>
        <taxon>Arthropoda</taxon>
        <taxon>Hexapoda</taxon>
        <taxon>Insecta</taxon>
        <taxon>Pterygota</taxon>
        <taxon>Neoptera</taxon>
        <taxon>Endopterygota</taxon>
        <taxon>Diptera</taxon>
        <taxon>Brachycera</taxon>
        <taxon>Muscomorpha</taxon>
        <taxon>Oestroidea</taxon>
        <taxon>Calliphoridae</taxon>
        <taxon>Luciliinae</taxon>
        <taxon>Lucilia</taxon>
    </lineage>
</organism>
<dbReference type="AlphaFoldDB" id="A0A0L0CDW4"/>
<feature type="compositionally biased region" description="Pro residues" evidence="1">
    <location>
        <begin position="172"/>
        <end position="181"/>
    </location>
</feature>
<feature type="compositionally biased region" description="Basic residues" evidence="1">
    <location>
        <begin position="113"/>
        <end position="125"/>
    </location>
</feature>
<feature type="compositionally biased region" description="Low complexity" evidence="1">
    <location>
        <begin position="73"/>
        <end position="82"/>
    </location>
</feature>
<dbReference type="EMBL" id="JRES01000502">
    <property type="protein sequence ID" value="KNC30603.1"/>
    <property type="molecule type" value="Genomic_DNA"/>
</dbReference>
<evidence type="ECO:0000313" key="3">
    <source>
        <dbReference type="Proteomes" id="UP000037069"/>
    </source>
</evidence>
<gene>
    <name evidence="2" type="ORF">FF38_11983</name>
</gene>
<feature type="compositionally biased region" description="Low complexity" evidence="1">
    <location>
        <begin position="302"/>
        <end position="332"/>
    </location>
</feature>
<proteinExistence type="predicted"/>
<name>A0A0L0CDW4_LUCCU</name>
<evidence type="ECO:0000256" key="1">
    <source>
        <dbReference type="SAM" id="MobiDB-lite"/>
    </source>
</evidence>
<protein>
    <submittedName>
        <fullName evidence="2">Uncharacterized protein</fullName>
    </submittedName>
</protein>
<feature type="compositionally biased region" description="Polar residues" evidence="1">
    <location>
        <begin position="96"/>
        <end position="105"/>
    </location>
</feature>
<keyword evidence="3" id="KW-1185">Reference proteome</keyword>
<feature type="region of interest" description="Disordered" evidence="1">
    <location>
        <begin position="1"/>
        <end position="20"/>
    </location>
</feature>
<feature type="region of interest" description="Disordered" evidence="1">
    <location>
        <begin position="53"/>
        <end position="134"/>
    </location>
</feature>
<dbReference type="Proteomes" id="UP000037069">
    <property type="component" value="Unassembled WGS sequence"/>
</dbReference>
<sequence length="362" mass="42146">MSETKTQQQQHAEQTIVSGQQHCNLHKGVVGKQQQQHQQLQQQQQHLHYQKQLQLQEQQQHHHYQPQMRPETQQQQQQQQYQNIGTWLPQNKPIPTATTGTTNMNGKIDDLKPHRHHEQQTHYHHQQQQQQLQSNYCSKRLDSNIANGRNTTCLIEDVESDFMIGKTFITPPDIPSPPPQPILSDNKRFQSGQTPNKTTAMGASTPAALINKSCCQCEGRVKNLSFSNHTPLAQHHSSHCHLHQQPPKQQQQQLHHTPHHNNLQHQYQQQHQQQQQHQLHSHNQHNNEETLILPKATSALKSQQQPHYHNQQPHHQQQQQYHHHSSSLQQHQQHYRKVDVFAAASIDDDDNDTSPSIKVKTE</sequence>
<feature type="region of interest" description="Disordered" evidence="1">
    <location>
        <begin position="300"/>
        <end position="334"/>
    </location>
</feature>
<evidence type="ECO:0000313" key="2">
    <source>
        <dbReference type="EMBL" id="KNC30603.1"/>
    </source>
</evidence>
<dbReference type="OrthoDB" id="8068761at2759"/>
<accession>A0A0L0CDW4</accession>
<reference evidence="2 3" key="1">
    <citation type="journal article" date="2015" name="Nat. Commun.">
        <title>Lucilia cuprina genome unlocks parasitic fly biology to underpin future interventions.</title>
        <authorList>
            <person name="Anstead C.A."/>
            <person name="Korhonen P.K."/>
            <person name="Young N.D."/>
            <person name="Hall R.S."/>
            <person name="Jex A.R."/>
            <person name="Murali S.C."/>
            <person name="Hughes D.S."/>
            <person name="Lee S.F."/>
            <person name="Perry T."/>
            <person name="Stroehlein A.J."/>
            <person name="Ansell B.R."/>
            <person name="Breugelmans B."/>
            <person name="Hofmann A."/>
            <person name="Qu J."/>
            <person name="Dugan S."/>
            <person name="Lee S.L."/>
            <person name="Chao H."/>
            <person name="Dinh H."/>
            <person name="Han Y."/>
            <person name="Doddapaneni H.V."/>
            <person name="Worley K.C."/>
            <person name="Muzny D.M."/>
            <person name="Ioannidis P."/>
            <person name="Waterhouse R.M."/>
            <person name="Zdobnov E.M."/>
            <person name="James P.J."/>
            <person name="Bagnall N.H."/>
            <person name="Kotze A.C."/>
            <person name="Gibbs R.A."/>
            <person name="Richards S."/>
            <person name="Batterham P."/>
            <person name="Gasser R.B."/>
        </authorList>
    </citation>
    <scope>NUCLEOTIDE SEQUENCE [LARGE SCALE GENOMIC DNA]</scope>
    <source>
        <strain evidence="2 3">LS</strain>
        <tissue evidence="2">Full body</tissue>
    </source>
</reference>
<feature type="compositionally biased region" description="Low complexity" evidence="1">
    <location>
        <begin position="243"/>
        <end position="278"/>
    </location>
</feature>
<feature type="region of interest" description="Disordered" evidence="1">
    <location>
        <begin position="171"/>
        <end position="203"/>
    </location>
</feature>
<comment type="caution">
    <text evidence="2">The sequence shown here is derived from an EMBL/GenBank/DDBJ whole genome shotgun (WGS) entry which is preliminary data.</text>
</comment>
<feature type="region of interest" description="Disordered" evidence="1">
    <location>
        <begin position="230"/>
        <end position="285"/>
    </location>
</feature>